<protein>
    <recommendedName>
        <fullName evidence="10">Autoinducer 2 import system permease protein LsrD</fullName>
    </recommendedName>
</protein>
<evidence type="ECO:0000256" key="1">
    <source>
        <dbReference type="ARBA" id="ARBA00004651"/>
    </source>
</evidence>
<feature type="transmembrane region" description="Helical" evidence="11">
    <location>
        <begin position="134"/>
        <end position="152"/>
    </location>
</feature>
<evidence type="ECO:0000256" key="2">
    <source>
        <dbReference type="ARBA" id="ARBA00011262"/>
    </source>
</evidence>
<feature type="transmembrane region" description="Helical" evidence="11">
    <location>
        <begin position="172"/>
        <end position="193"/>
    </location>
</feature>
<dbReference type="Pfam" id="PF02653">
    <property type="entry name" value="BPD_transp_2"/>
    <property type="match status" value="1"/>
</dbReference>
<comment type="function">
    <text evidence="9">Part of the ABC transporter complex LsrABCD involved in autoinducer 2 (AI-2) import. Probably responsible for the translocation of the substrate across the membrane.</text>
</comment>
<sequence>MTNGFAINRESRVCEVMRRALLAIVSTPAYPALVLLLACAAVLQPRLLSIPFMLIVLRQAAPLALAAIGQSLPMIGRSIDLSVGGVMALSNVVLALPMISKGAPIWSLALPLAIGAIVGLANGILIVGMRASAVVVTLGMSIILVGASYIVSGGAPGGQVNPIIRYVATGRIGIFPLAGLVLIVVAVIVAVILRRSVFGHTLRSIGSSHSAARLGGLLVVPGLYLAHVMSGLLAGISAIILTGYIGTGTLNLGSDIVLASVAAVVLGGTSFGGGQGGVIGIFVGALTLTFLANLLTGIGMPQPVQLIIQGVIIASAAAIAVRRKG</sequence>
<proteinExistence type="predicted"/>
<comment type="subunit">
    <text evidence="2">The complex is composed of two ATP-binding proteins (LsrA), two transmembrane proteins (LsrC and LsrD) and a solute-binding protein (LsrB).</text>
</comment>
<evidence type="ECO:0000256" key="11">
    <source>
        <dbReference type="SAM" id="Phobius"/>
    </source>
</evidence>
<keyword evidence="7 11" id="KW-1133">Transmembrane helix</keyword>
<keyword evidence="6 11" id="KW-0812">Transmembrane</keyword>
<comment type="caution">
    <text evidence="12">The sequence shown here is derived from an EMBL/GenBank/DDBJ whole genome shotgun (WGS) entry which is preliminary data.</text>
</comment>
<feature type="transmembrane region" description="Helical" evidence="11">
    <location>
        <begin position="49"/>
        <end position="69"/>
    </location>
</feature>
<evidence type="ECO:0000313" key="13">
    <source>
        <dbReference type="Proteomes" id="UP001362311"/>
    </source>
</evidence>
<dbReference type="InterPro" id="IPR001851">
    <property type="entry name" value="ABC_transp_permease"/>
</dbReference>
<evidence type="ECO:0000313" key="12">
    <source>
        <dbReference type="EMBL" id="MEJ5903002.1"/>
    </source>
</evidence>
<evidence type="ECO:0000256" key="4">
    <source>
        <dbReference type="ARBA" id="ARBA00022475"/>
    </source>
</evidence>
<dbReference type="PANTHER" id="PTHR32196">
    <property type="entry name" value="ABC TRANSPORTER PERMEASE PROTEIN YPHD-RELATED-RELATED"/>
    <property type="match status" value="1"/>
</dbReference>
<evidence type="ECO:0000256" key="9">
    <source>
        <dbReference type="ARBA" id="ARBA00025439"/>
    </source>
</evidence>
<feature type="transmembrane region" description="Helical" evidence="11">
    <location>
        <begin position="21"/>
        <end position="43"/>
    </location>
</feature>
<gene>
    <name evidence="12" type="ORF">WIX40_23280</name>
</gene>
<keyword evidence="3" id="KW-0813">Transport</keyword>
<dbReference type="Proteomes" id="UP001362311">
    <property type="component" value="Unassembled WGS sequence"/>
</dbReference>
<evidence type="ECO:0000256" key="6">
    <source>
        <dbReference type="ARBA" id="ARBA00022692"/>
    </source>
</evidence>
<organism evidence="12 13">
    <name type="scientific">Ochrobactrum teleogrylli</name>
    <dbReference type="NCBI Taxonomy" id="2479765"/>
    <lineage>
        <taxon>Bacteria</taxon>
        <taxon>Pseudomonadati</taxon>
        <taxon>Pseudomonadota</taxon>
        <taxon>Alphaproteobacteria</taxon>
        <taxon>Hyphomicrobiales</taxon>
        <taxon>Brucellaceae</taxon>
        <taxon>Brucella/Ochrobactrum group</taxon>
        <taxon>Ochrobactrum</taxon>
    </lineage>
</organism>
<evidence type="ECO:0000256" key="10">
    <source>
        <dbReference type="ARBA" id="ARBA00039381"/>
    </source>
</evidence>
<feature type="transmembrane region" description="Helical" evidence="11">
    <location>
        <begin position="278"/>
        <end position="298"/>
    </location>
</feature>
<keyword evidence="4" id="KW-1003">Cell membrane</keyword>
<evidence type="ECO:0000256" key="5">
    <source>
        <dbReference type="ARBA" id="ARBA00022519"/>
    </source>
</evidence>
<evidence type="ECO:0000256" key="8">
    <source>
        <dbReference type="ARBA" id="ARBA00023136"/>
    </source>
</evidence>
<feature type="transmembrane region" description="Helical" evidence="11">
    <location>
        <begin position="105"/>
        <end position="127"/>
    </location>
</feature>
<dbReference type="AlphaFoldDB" id="A0ABD5K4K0"/>
<dbReference type="EMBL" id="JBBHKQ010000003">
    <property type="protein sequence ID" value="MEJ5903002.1"/>
    <property type="molecule type" value="Genomic_DNA"/>
</dbReference>
<keyword evidence="8 11" id="KW-0472">Membrane</keyword>
<feature type="transmembrane region" description="Helical" evidence="11">
    <location>
        <begin position="304"/>
        <end position="321"/>
    </location>
</feature>
<comment type="subcellular location">
    <subcellularLocation>
        <location evidence="1">Cell membrane</location>
        <topology evidence="1">Multi-pass membrane protein</topology>
    </subcellularLocation>
</comment>
<dbReference type="RefSeq" id="WP_339442520.1">
    <property type="nucleotide sequence ID" value="NZ_JBBHKQ010000003.1"/>
</dbReference>
<feature type="transmembrane region" description="Helical" evidence="11">
    <location>
        <begin position="81"/>
        <end position="99"/>
    </location>
</feature>
<evidence type="ECO:0000256" key="3">
    <source>
        <dbReference type="ARBA" id="ARBA00022448"/>
    </source>
</evidence>
<accession>A0ABD5K4K0</accession>
<evidence type="ECO:0000256" key="7">
    <source>
        <dbReference type="ARBA" id="ARBA00022989"/>
    </source>
</evidence>
<dbReference type="CDD" id="cd06579">
    <property type="entry name" value="TM_PBP1_transp_AraH_like"/>
    <property type="match status" value="1"/>
</dbReference>
<name>A0ABD5K4K0_9HYPH</name>
<keyword evidence="5" id="KW-0997">Cell inner membrane</keyword>
<reference evidence="12 13" key="1">
    <citation type="submission" date="2024-03" db="EMBL/GenBank/DDBJ databases">
        <title>Reference genomes for the five species model microbial community.</title>
        <authorList>
            <person name="Padfield D."/>
        </authorList>
    </citation>
    <scope>NUCLEOTIDE SEQUENCE [LARGE SCALE GENOMIC DNA]</scope>
    <source>
        <strain evidence="12 13">AB1</strain>
    </source>
</reference>
<feature type="transmembrane region" description="Helical" evidence="11">
    <location>
        <begin position="214"/>
        <end position="246"/>
    </location>
</feature>
<feature type="transmembrane region" description="Helical" evidence="11">
    <location>
        <begin position="252"/>
        <end position="271"/>
    </location>
</feature>
<dbReference type="PANTHER" id="PTHR32196:SF71">
    <property type="entry name" value="AUTOINDUCER 2 IMPORT SYSTEM PERMEASE PROTEIN LSRD"/>
    <property type="match status" value="1"/>
</dbReference>
<dbReference type="GO" id="GO:0005886">
    <property type="term" value="C:plasma membrane"/>
    <property type="evidence" value="ECO:0007669"/>
    <property type="project" value="UniProtKB-SubCell"/>
</dbReference>